<dbReference type="Pfam" id="PF05065">
    <property type="entry name" value="Phage_capsid"/>
    <property type="match status" value="1"/>
</dbReference>
<dbReference type="Proteomes" id="UP000075755">
    <property type="component" value="Chromosome"/>
</dbReference>
<accession>A0AAC8YNA4</accession>
<feature type="coiled-coil region" evidence="2">
    <location>
        <begin position="33"/>
        <end position="83"/>
    </location>
</feature>
<reference evidence="7 9" key="2">
    <citation type="submission" date="2020-08" db="EMBL/GenBank/DDBJ databases">
        <title>Genomic Encyclopedia of Type Strains, Phase IV (KMG-IV): sequencing the most valuable type-strain genomes for metagenomic binning, comparative biology and taxonomic classification.</title>
        <authorList>
            <person name="Goeker M."/>
        </authorList>
    </citation>
    <scope>NUCLEOTIDE SEQUENCE [LARGE SCALE GENOMIC DNA]</scope>
    <source>
        <strain evidence="7 9">DSM 10368</strain>
    </source>
</reference>
<dbReference type="AlphaFoldDB" id="A0AAC8YNA4"/>
<dbReference type="InterPro" id="IPR054612">
    <property type="entry name" value="Phage_capsid-like_C"/>
</dbReference>
<dbReference type="KEGG" id="aak:AA2016_2240"/>
<evidence type="ECO:0000259" key="5">
    <source>
        <dbReference type="Pfam" id="PF05065"/>
    </source>
</evidence>
<evidence type="ECO:0000313" key="9">
    <source>
        <dbReference type="Proteomes" id="UP000577697"/>
    </source>
</evidence>
<evidence type="ECO:0000256" key="4">
    <source>
        <dbReference type="SAM" id="SignalP"/>
    </source>
</evidence>
<evidence type="ECO:0000313" key="7">
    <source>
        <dbReference type="EMBL" id="MBB3705849.1"/>
    </source>
</evidence>
<keyword evidence="9" id="KW-1185">Reference proteome</keyword>
<evidence type="ECO:0000313" key="8">
    <source>
        <dbReference type="Proteomes" id="UP000075755"/>
    </source>
</evidence>
<sequence>MTKHLVLAGSGLLSSAAFFGPITMDAASAITALEERRQELIDASQALVDAADEAETDISAEDLATIEANAAEAEKLEKQINARKALLPQGQGRRTTPEPTNRNEPNGGQRKIPANPRNNDPRGGFRSFGEFAICVNQAARNPGQVDQRLANAATTYGNEGTGADGGWAVPQEFRRGIWQKVMSDENLLTRCDRLETGANNMTVPKDETTPWQTTGGIQVYWEGEGSAATASKPSLEMSTIRLNKLMALVPVSEELLEDAPGLESWLRSKAPMKMTSKINTAIIDGSGAGQPLGILRSTSVISVAKETSQPADTIYFANINKMWSRLYAPLRRNAVWLINQDIEPQLDGMAFDPAATAGKVPVYLPANGLSASPYASLKGRPVIPVEACKTLGDKGDIILTDLSQYMALTKAGQDIKTDVSMHLYFDQALQAFRFIFRVNGQPWWGSAISPENGTTTRSWAVTLDERA</sequence>
<dbReference type="SUPFAM" id="SSF56563">
    <property type="entry name" value="Major capsid protein gp5"/>
    <property type="match status" value="1"/>
</dbReference>
<protein>
    <submittedName>
        <fullName evidence="7">HK97 family phage major capsid protein</fullName>
    </submittedName>
    <submittedName>
        <fullName evidence="6">Phage major capsid protein, HK97 family</fullName>
    </submittedName>
</protein>
<organism evidence="6 8">
    <name type="scientific">Aminobacter aminovorans</name>
    <name type="common">Chelatobacter heintzii</name>
    <dbReference type="NCBI Taxonomy" id="83263"/>
    <lineage>
        <taxon>Bacteria</taxon>
        <taxon>Pseudomonadati</taxon>
        <taxon>Pseudomonadota</taxon>
        <taxon>Alphaproteobacteria</taxon>
        <taxon>Hyphomicrobiales</taxon>
        <taxon>Phyllobacteriaceae</taxon>
        <taxon>Aminobacter</taxon>
    </lineage>
</organism>
<dbReference type="InterPro" id="IPR024455">
    <property type="entry name" value="Phage_capsid"/>
</dbReference>
<evidence type="ECO:0000313" key="6">
    <source>
        <dbReference type="EMBL" id="AMS41169.1"/>
    </source>
</evidence>
<name>A0AAC8YNA4_AMIAI</name>
<dbReference type="Proteomes" id="UP000577697">
    <property type="component" value="Unassembled WGS sequence"/>
</dbReference>
<dbReference type="Gene3D" id="3.30.2400.10">
    <property type="entry name" value="Major capsid protein gp5"/>
    <property type="match status" value="1"/>
</dbReference>
<feature type="signal peptide" evidence="4">
    <location>
        <begin position="1"/>
        <end position="19"/>
    </location>
</feature>
<dbReference type="EMBL" id="CP015005">
    <property type="protein sequence ID" value="AMS41169.1"/>
    <property type="molecule type" value="Genomic_DNA"/>
</dbReference>
<feature type="domain" description="Phage capsid-like C-terminal" evidence="5">
    <location>
        <begin position="165"/>
        <end position="447"/>
    </location>
</feature>
<reference evidence="6 8" key="1">
    <citation type="submission" date="2016-03" db="EMBL/GenBank/DDBJ databases">
        <title>Complete genome of Aminobacter aminovorans KCTC 2477.</title>
        <authorList>
            <person name="Kim K.M."/>
        </authorList>
    </citation>
    <scope>NUCLEOTIDE SEQUENCE [LARGE SCALE GENOMIC DNA]</scope>
    <source>
        <strain evidence="6 8">KCTC 2477</strain>
    </source>
</reference>
<keyword evidence="2" id="KW-0175">Coiled coil</keyword>
<dbReference type="NCBIfam" id="TIGR01554">
    <property type="entry name" value="major_cap_HK97"/>
    <property type="match status" value="1"/>
</dbReference>
<evidence type="ECO:0000256" key="1">
    <source>
        <dbReference type="ARBA" id="ARBA00004328"/>
    </source>
</evidence>
<gene>
    <name evidence="6" type="ORF">AA2016_2240</name>
    <name evidence="7" type="ORF">FHS67_002168</name>
</gene>
<evidence type="ECO:0000256" key="2">
    <source>
        <dbReference type="SAM" id="Coils"/>
    </source>
</evidence>
<feature type="chain" id="PRO_5041990327" evidence="4">
    <location>
        <begin position="20"/>
        <end position="467"/>
    </location>
</feature>
<feature type="compositionally biased region" description="Polar residues" evidence="3">
    <location>
        <begin position="92"/>
        <end position="106"/>
    </location>
</feature>
<proteinExistence type="predicted"/>
<comment type="subcellular location">
    <subcellularLocation>
        <location evidence="1">Virion</location>
    </subcellularLocation>
</comment>
<evidence type="ECO:0000256" key="3">
    <source>
        <dbReference type="SAM" id="MobiDB-lite"/>
    </source>
</evidence>
<feature type="region of interest" description="Disordered" evidence="3">
    <location>
        <begin position="85"/>
        <end position="124"/>
    </location>
</feature>
<dbReference type="RefSeq" id="WP_067958961.1">
    <property type="nucleotide sequence ID" value="NZ_CP015005.1"/>
</dbReference>
<keyword evidence="4" id="KW-0732">Signal</keyword>
<dbReference type="EMBL" id="JACICB010000007">
    <property type="protein sequence ID" value="MBB3705849.1"/>
    <property type="molecule type" value="Genomic_DNA"/>
</dbReference>